<proteinExistence type="inferred from homology"/>
<accession>A0ABT8YCR1</accession>
<gene>
    <name evidence="2" type="ORF">Q4F19_17320</name>
</gene>
<dbReference type="InterPro" id="IPR008807">
    <property type="entry name" value="ROS_MUCR"/>
</dbReference>
<dbReference type="Gene3D" id="1.10.10.1550">
    <property type="entry name" value="ROS/MUCR transcriptional regulator protein"/>
    <property type="match status" value="1"/>
</dbReference>
<dbReference type="Proteomes" id="UP001169764">
    <property type="component" value="Unassembled WGS sequence"/>
</dbReference>
<evidence type="ECO:0000313" key="3">
    <source>
        <dbReference type="Proteomes" id="UP001169764"/>
    </source>
</evidence>
<name>A0ABT8YCR1_9SPHN</name>
<protein>
    <submittedName>
        <fullName evidence="2">MucR family transcriptional regulator</fullName>
    </submittedName>
</protein>
<comment type="similarity">
    <text evidence="1">Belongs to the ros/MucR family.</text>
</comment>
<evidence type="ECO:0000256" key="1">
    <source>
        <dbReference type="ARBA" id="ARBA00007031"/>
    </source>
</evidence>
<dbReference type="InterPro" id="IPR041920">
    <property type="entry name" value="ROS/MUCR_sf"/>
</dbReference>
<reference evidence="2" key="1">
    <citation type="submission" date="2023-07" db="EMBL/GenBank/DDBJ databases">
        <authorList>
            <person name="Kim M."/>
        </authorList>
    </citation>
    <scope>NUCLEOTIDE SEQUENCE</scope>
    <source>
        <strain evidence="2">BIUV-7</strain>
    </source>
</reference>
<comment type="caution">
    <text evidence="2">The sequence shown here is derived from an EMBL/GenBank/DDBJ whole genome shotgun (WGS) entry which is preliminary data.</text>
</comment>
<sequence>MADDTDLITLTADIVSAHVSNNSVPSAEIGNLIAAVYAALGALGTPAATAEPEKPKGAVSARSSIKPSHLISMIDGKPYRMLRRHIALHGYTPESYRETFGLARDYPMVAAEYAESRRALAHKIGLGRKPKIEEVVVPVKRGRKPKATVTADA</sequence>
<dbReference type="Pfam" id="PF05443">
    <property type="entry name" value="ROS_MUCR"/>
    <property type="match status" value="1"/>
</dbReference>
<organism evidence="2 3">
    <name type="scientific">Sphingomonas natans</name>
    <dbReference type="NCBI Taxonomy" id="3063330"/>
    <lineage>
        <taxon>Bacteria</taxon>
        <taxon>Pseudomonadati</taxon>
        <taxon>Pseudomonadota</taxon>
        <taxon>Alphaproteobacteria</taxon>
        <taxon>Sphingomonadales</taxon>
        <taxon>Sphingomonadaceae</taxon>
        <taxon>Sphingomonas</taxon>
    </lineage>
</organism>
<dbReference type="RefSeq" id="WP_303545236.1">
    <property type="nucleotide sequence ID" value="NZ_JAUOTP010000009.1"/>
</dbReference>
<keyword evidence="3" id="KW-1185">Reference proteome</keyword>
<dbReference type="EMBL" id="JAUOTP010000009">
    <property type="protein sequence ID" value="MDO6416150.1"/>
    <property type="molecule type" value="Genomic_DNA"/>
</dbReference>
<evidence type="ECO:0000313" key="2">
    <source>
        <dbReference type="EMBL" id="MDO6416150.1"/>
    </source>
</evidence>